<feature type="domain" description="SH3b" evidence="1">
    <location>
        <begin position="92"/>
        <end position="155"/>
    </location>
</feature>
<accession>A0ABR4ZL42</accession>
<keyword evidence="3" id="KW-1185">Reference proteome</keyword>
<name>A0ABR4ZL42_9NOCA</name>
<dbReference type="PROSITE" id="PS51781">
    <property type="entry name" value="SH3B"/>
    <property type="match status" value="1"/>
</dbReference>
<dbReference type="EMBL" id="JNFP01000004">
    <property type="protein sequence ID" value="KIA66069.1"/>
    <property type="molecule type" value="Genomic_DNA"/>
</dbReference>
<evidence type="ECO:0000259" key="1">
    <source>
        <dbReference type="PROSITE" id="PS51781"/>
    </source>
</evidence>
<gene>
    <name evidence="2" type="ORF">FG87_04490</name>
</gene>
<proteinExistence type="predicted"/>
<dbReference type="Proteomes" id="UP000031364">
    <property type="component" value="Unassembled WGS sequence"/>
</dbReference>
<sequence length="155" mass="16373">MYFLNAGDIQQTHQGRAITAMKNGANLKGGNISDATITGRDVRFTIHWDDTGFAHYSGRVENDGFARGLGSGAEPSAAAWSSTRPFPCLSQQNVATVTEDVDVYDAPGGAGDVLGILRQGQQVTLVGNCNKNDWCQVTGPAVPGGTGWVWGALQF</sequence>
<evidence type="ECO:0000313" key="3">
    <source>
        <dbReference type="Proteomes" id="UP000031364"/>
    </source>
</evidence>
<evidence type="ECO:0000313" key="2">
    <source>
        <dbReference type="EMBL" id="KIA66069.1"/>
    </source>
</evidence>
<dbReference type="InterPro" id="IPR003646">
    <property type="entry name" value="SH3-like_bac-type"/>
</dbReference>
<protein>
    <recommendedName>
        <fullName evidence="1">SH3b domain-containing protein</fullName>
    </recommendedName>
</protein>
<comment type="caution">
    <text evidence="2">The sequence shown here is derived from an EMBL/GenBank/DDBJ whole genome shotgun (WGS) entry which is preliminary data.</text>
</comment>
<organism evidence="2 3">
    <name type="scientific">Nocardia vulneris</name>
    <dbReference type="NCBI Taxonomy" id="1141657"/>
    <lineage>
        <taxon>Bacteria</taxon>
        <taxon>Bacillati</taxon>
        <taxon>Actinomycetota</taxon>
        <taxon>Actinomycetes</taxon>
        <taxon>Mycobacteriales</taxon>
        <taxon>Nocardiaceae</taxon>
        <taxon>Nocardia</taxon>
    </lineage>
</organism>
<dbReference type="Gene3D" id="2.30.30.40">
    <property type="entry name" value="SH3 Domains"/>
    <property type="match status" value="1"/>
</dbReference>
<reference evidence="2 3" key="1">
    <citation type="journal article" date="2014" name="Int. J. Syst. Evol. Microbiol.">
        <title>Nocardia vulneris sp. nov., isolated from wounds of human patients in North America.</title>
        <authorList>
            <person name="Lasker B.A."/>
            <person name="Bell M."/>
            <person name="Klenk H.P."/>
            <person name="Sproer C."/>
            <person name="Schumann C."/>
            <person name="Schumann P."/>
            <person name="Brown J.M."/>
        </authorList>
    </citation>
    <scope>NUCLEOTIDE SEQUENCE [LARGE SCALE GENOMIC DNA]</scope>
    <source>
        <strain evidence="2 3">W9851</strain>
    </source>
</reference>